<evidence type="ECO:0000256" key="3">
    <source>
        <dbReference type="ARBA" id="ARBA00022801"/>
    </source>
</evidence>
<dbReference type="GO" id="GO:0006508">
    <property type="term" value="P:proteolysis"/>
    <property type="evidence" value="ECO:0007669"/>
    <property type="project" value="UniProtKB-KW"/>
</dbReference>
<evidence type="ECO:0000313" key="8">
    <source>
        <dbReference type="Proteomes" id="UP000609064"/>
    </source>
</evidence>
<accession>A0A916YCT2</accession>
<sequence>MAQNSSYDLLNPSMKQIASPESEQNWIKFKTSAKINPETIFEDHKVAFELSAFDKMVVNKTFVDDIGFTHRNYQQYFKGILIDGESINVHTNKNGETYAATGRILKGINVEITPKITAQQAIEIALKYVNAKEYMWQNTFWENELKKKNNDPKATYYPSPTLVIKEKRNYNQGLGIFNLVYRMDIASSSPHYSQRIFVDAHSGEIIDKYPLESN</sequence>
<dbReference type="Pfam" id="PF07504">
    <property type="entry name" value="FTP"/>
    <property type="match status" value="1"/>
</dbReference>
<evidence type="ECO:0000256" key="5">
    <source>
        <dbReference type="ARBA" id="ARBA00023049"/>
    </source>
</evidence>
<dbReference type="InterPro" id="IPR011096">
    <property type="entry name" value="FTP_domain"/>
</dbReference>
<dbReference type="EMBL" id="BMKK01000001">
    <property type="protein sequence ID" value="GGD40302.1"/>
    <property type="molecule type" value="Genomic_DNA"/>
</dbReference>
<keyword evidence="8" id="KW-1185">Reference proteome</keyword>
<protein>
    <recommendedName>
        <fullName evidence="6">FTP domain-containing protein</fullName>
    </recommendedName>
</protein>
<reference evidence="7" key="1">
    <citation type="journal article" date="2014" name="Int. J. Syst. Evol. Microbiol.">
        <title>Complete genome sequence of Corynebacterium casei LMG S-19264T (=DSM 44701T), isolated from a smear-ripened cheese.</title>
        <authorList>
            <consortium name="US DOE Joint Genome Institute (JGI-PGF)"/>
            <person name="Walter F."/>
            <person name="Albersmeier A."/>
            <person name="Kalinowski J."/>
            <person name="Ruckert C."/>
        </authorList>
    </citation>
    <scope>NUCLEOTIDE SEQUENCE</scope>
    <source>
        <strain evidence="7">CGMCC 1.15958</strain>
    </source>
</reference>
<dbReference type="Gene3D" id="3.10.450.490">
    <property type="match status" value="1"/>
</dbReference>
<gene>
    <name evidence="7" type="ORF">GCM10011514_00490</name>
</gene>
<evidence type="ECO:0000256" key="4">
    <source>
        <dbReference type="ARBA" id="ARBA00022833"/>
    </source>
</evidence>
<evidence type="ECO:0000256" key="2">
    <source>
        <dbReference type="ARBA" id="ARBA00022723"/>
    </source>
</evidence>
<feature type="domain" description="FTP" evidence="6">
    <location>
        <begin position="55"/>
        <end position="103"/>
    </location>
</feature>
<dbReference type="AlphaFoldDB" id="A0A916YCT2"/>
<organism evidence="7 8">
    <name type="scientific">Emticicia aquatilis</name>
    <dbReference type="NCBI Taxonomy" id="1537369"/>
    <lineage>
        <taxon>Bacteria</taxon>
        <taxon>Pseudomonadati</taxon>
        <taxon>Bacteroidota</taxon>
        <taxon>Cytophagia</taxon>
        <taxon>Cytophagales</taxon>
        <taxon>Leadbetterellaceae</taxon>
        <taxon>Emticicia</taxon>
    </lineage>
</organism>
<proteinExistence type="predicted"/>
<keyword evidence="2" id="KW-0479">Metal-binding</keyword>
<reference evidence="7" key="2">
    <citation type="submission" date="2020-09" db="EMBL/GenBank/DDBJ databases">
        <authorList>
            <person name="Sun Q."/>
            <person name="Zhou Y."/>
        </authorList>
    </citation>
    <scope>NUCLEOTIDE SEQUENCE</scope>
    <source>
        <strain evidence="7">CGMCC 1.15958</strain>
    </source>
</reference>
<dbReference type="PANTHER" id="PTHR33794:SF1">
    <property type="entry name" value="BACILLOLYSIN"/>
    <property type="match status" value="1"/>
</dbReference>
<dbReference type="PANTHER" id="PTHR33794">
    <property type="entry name" value="BACILLOLYSIN"/>
    <property type="match status" value="1"/>
</dbReference>
<comment type="caution">
    <text evidence="7">The sequence shown here is derived from an EMBL/GenBank/DDBJ whole genome shotgun (WGS) entry which is preliminary data.</text>
</comment>
<keyword evidence="3" id="KW-0378">Hydrolase</keyword>
<keyword evidence="1" id="KW-0645">Protease</keyword>
<evidence type="ECO:0000259" key="6">
    <source>
        <dbReference type="Pfam" id="PF07504"/>
    </source>
</evidence>
<dbReference type="Proteomes" id="UP000609064">
    <property type="component" value="Unassembled WGS sequence"/>
</dbReference>
<keyword evidence="4" id="KW-0862">Zinc</keyword>
<evidence type="ECO:0000313" key="7">
    <source>
        <dbReference type="EMBL" id="GGD40302.1"/>
    </source>
</evidence>
<dbReference type="GO" id="GO:0008237">
    <property type="term" value="F:metallopeptidase activity"/>
    <property type="evidence" value="ECO:0007669"/>
    <property type="project" value="UniProtKB-KW"/>
</dbReference>
<keyword evidence="5" id="KW-0482">Metalloprotease</keyword>
<dbReference type="InterPro" id="IPR050728">
    <property type="entry name" value="Zinc_Metalloprotease_M4"/>
</dbReference>
<dbReference type="GO" id="GO:0046872">
    <property type="term" value="F:metal ion binding"/>
    <property type="evidence" value="ECO:0007669"/>
    <property type="project" value="UniProtKB-KW"/>
</dbReference>
<name>A0A916YCT2_9BACT</name>
<evidence type="ECO:0000256" key="1">
    <source>
        <dbReference type="ARBA" id="ARBA00022670"/>
    </source>
</evidence>